<dbReference type="SUPFAM" id="SSF51703">
    <property type="entry name" value="Cobalamin (vitamin B12)-dependent enzymes"/>
    <property type="match status" value="1"/>
</dbReference>
<keyword evidence="3" id="KW-0170">Cobalt</keyword>
<keyword evidence="1" id="KW-0846">Cobalamin</keyword>
<reference evidence="5" key="1">
    <citation type="journal article" date="2019" name="Int. J. Syst. Evol. Microbiol.">
        <title>The Global Catalogue of Microorganisms (GCM) 10K type strain sequencing project: providing services to taxonomists for standard genome sequencing and annotation.</title>
        <authorList>
            <consortium name="The Broad Institute Genomics Platform"/>
            <consortium name="The Broad Institute Genome Sequencing Center for Infectious Disease"/>
            <person name="Wu L."/>
            <person name="Ma J."/>
        </authorList>
    </citation>
    <scope>NUCLEOTIDE SEQUENCE [LARGE SCALE GENOMIC DNA]</scope>
    <source>
        <strain evidence="5">CCUG 49560</strain>
    </source>
</reference>
<gene>
    <name evidence="4" type="ORF">ACFO8L_13405</name>
</gene>
<name>A0ABV9EE47_9ACTN</name>
<comment type="caution">
    <text evidence="4">The sequence shown here is derived from an EMBL/GenBank/DDBJ whole genome shotgun (WGS) entry which is preliminary data.</text>
</comment>
<dbReference type="InterPro" id="IPR016176">
    <property type="entry name" value="Cbl-dep_enz_cat"/>
</dbReference>
<evidence type="ECO:0000313" key="5">
    <source>
        <dbReference type="Proteomes" id="UP001595891"/>
    </source>
</evidence>
<dbReference type="Proteomes" id="UP001595891">
    <property type="component" value="Unassembled WGS sequence"/>
</dbReference>
<dbReference type="PIRSF" id="PIRSF001495">
    <property type="entry name" value="Met_asp_mut_epsi"/>
    <property type="match status" value="1"/>
</dbReference>
<dbReference type="InterPro" id="IPR006396">
    <property type="entry name" value="Glu_mut_E"/>
</dbReference>
<sequence>MSAPAFGRYIADARAAGRLVVQPRMGFGSATRMRTGLAATKRASATTVGTITLDSYTRLGAHDAARRALTSGAELNGYPIVAHDAGTTEAMLAGIRDETFPVQVRHGSPTPELIFQRLCELGLTVSEGGPVSYCLPYSRVPLAESRRSWRRCCEILVNARGSGPEPHLETFGGCMLGQLCPPGLLVATSVLEGMFFRQNGLRSISLSYAQQISRAQDEEALRALRRLGARFLPGVDWHVVLYAYMGLYPRTRAGADALLAGAARLAVRAGADRLIVKTAAESARIPTIKENVTAIEHAAREAAGEREDPGQAADTGIHAEALAIVEAVLDLDDDIGGALEKAFRRGYLDIPYCLHPDNAGRATSYLDTDDRLRWRDTGRLPVPEPRRDTGRPLGAAELLECLGRVRRRFDHEPMEAPEARTRWEARR</sequence>
<evidence type="ECO:0000256" key="2">
    <source>
        <dbReference type="ARBA" id="ARBA00023235"/>
    </source>
</evidence>
<evidence type="ECO:0000256" key="3">
    <source>
        <dbReference type="ARBA" id="ARBA00023285"/>
    </source>
</evidence>
<organism evidence="4 5">
    <name type="scientific">Sphaerisporangium corydalis</name>
    <dbReference type="NCBI Taxonomy" id="1441875"/>
    <lineage>
        <taxon>Bacteria</taxon>
        <taxon>Bacillati</taxon>
        <taxon>Actinomycetota</taxon>
        <taxon>Actinomycetes</taxon>
        <taxon>Streptosporangiales</taxon>
        <taxon>Streptosporangiaceae</taxon>
        <taxon>Sphaerisporangium</taxon>
    </lineage>
</organism>
<proteinExistence type="predicted"/>
<dbReference type="RefSeq" id="WP_262844588.1">
    <property type="nucleotide sequence ID" value="NZ_JANZYP010000030.1"/>
</dbReference>
<keyword evidence="5" id="KW-1185">Reference proteome</keyword>
<dbReference type="Gene3D" id="3.20.20.240">
    <property type="entry name" value="Methylmalonyl-CoA mutase"/>
    <property type="match status" value="1"/>
</dbReference>
<keyword evidence="2" id="KW-0413">Isomerase</keyword>
<dbReference type="Pfam" id="PF06368">
    <property type="entry name" value="Met_asp_mut_E"/>
    <property type="match status" value="1"/>
</dbReference>
<evidence type="ECO:0000313" key="4">
    <source>
        <dbReference type="EMBL" id="MFC4587083.1"/>
    </source>
</evidence>
<protein>
    <submittedName>
        <fullName evidence="4">Methylaspartate mutase</fullName>
    </submittedName>
</protein>
<dbReference type="EMBL" id="JBHSFN010000007">
    <property type="protein sequence ID" value="MFC4587083.1"/>
    <property type="molecule type" value="Genomic_DNA"/>
</dbReference>
<evidence type="ECO:0000256" key="1">
    <source>
        <dbReference type="ARBA" id="ARBA00022628"/>
    </source>
</evidence>
<accession>A0ABV9EE47</accession>